<dbReference type="EC" id="2.7.4.9" evidence="1"/>
<protein>
    <submittedName>
        <fullName evidence="1">dTMP kinase</fullName>
        <ecNumber evidence="1">2.7.4.9</ecNumber>
    </submittedName>
</protein>
<comment type="caution">
    <text evidence="1">The sequence shown here is derived from an EMBL/GenBank/DDBJ whole genome shotgun (WGS) entry which is preliminary data.</text>
</comment>
<keyword evidence="1" id="KW-0418">Kinase</keyword>
<proteinExistence type="predicted"/>
<evidence type="ECO:0000313" key="2">
    <source>
        <dbReference type="Proteomes" id="UP001631969"/>
    </source>
</evidence>
<keyword evidence="2" id="KW-1185">Reference proteome</keyword>
<accession>A0ACC7P5W8</accession>
<reference evidence="1" key="1">
    <citation type="submission" date="2024-12" db="EMBL/GenBank/DDBJ databases">
        <authorList>
            <person name="Wu N."/>
        </authorList>
    </citation>
    <scope>NUCLEOTIDE SEQUENCE</scope>
    <source>
        <strain evidence="1">P15</strain>
    </source>
</reference>
<sequence length="229" mass="25606">MAEINNEWGIAVAEGWFITVEGGEGAGKTSLIPEIESFLQEKGMEVLITREPGGIRIAEEIRSIILNKEHISMDGRTEALLYAAARRQHLVEKVLPAIARGITVLSDRYVDSSLVYQGHARGLGIDEIYSVNEFATAGVMPDLTLWLDIDPELGLSRIHKDEGREINRLDLEGRSFHHKVREGYALLHARYPDRIVRIDAGQPLDQVAQSVRQALNLSFQAGKRCFHVK</sequence>
<name>A0ACC7P5W8_9BACL</name>
<dbReference type="EMBL" id="JBJURJ010000026">
    <property type="protein sequence ID" value="MFM9332100.1"/>
    <property type="molecule type" value="Genomic_DNA"/>
</dbReference>
<keyword evidence="1" id="KW-0808">Transferase</keyword>
<gene>
    <name evidence="1" type="primary">tmk</name>
    <name evidence="1" type="ORF">ACI1P1_27765</name>
</gene>
<evidence type="ECO:0000313" key="1">
    <source>
        <dbReference type="EMBL" id="MFM9332100.1"/>
    </source>
</evidence>
<organism evidence="1 2">
    <name type="scientific">Paenibacillus mesotrionivorans</name>
    <dbReference type="NCBI Taxonomy" id="3160968"/>
    <lineage>
        <taxon>Bacteria</taxon>
        <taxon>Bacillati</taxon>
        <taxon>Bacillota</taxon>
        <taxon>Bacilli</taxon>
        <taxon>Bacillales</taxon>
        <taxon>Paenibacillaceae</taxon>
        <taxon>Paenibacillus</taxon>
    </lineage>
</organism>
<dbReference type="Proteomes" id="UP001631969">
    <property type="component" value="Unassembled WGS sequence"/>
</dbReference>